<sequence length="200" mass="23390">MFPKNGAKVPELRFAGFADDWEQRKLGEIASVSMCKRIYKNQTLIEGDIPFYKIGTFGGTPDSFISRKLFEEYKSKYPYPNKGDILISASGSIGRTVEFTGKDEYFQDSNIVWLNHNENIINIFLKYFYLIVKWDGIEGTTIKRLYNENILKTEISFPSIVEQKRIGRFFEKIDTLITLHQRKLELLKEQKKGFLQKMFV</sequence>
<dbReference type="PANTHER" id="PTHR30408:SF12">
    <property type="entry name" value="TYPE I RESTRICTION ENZYME MJAVIII SPECIFICITY SUBUNIT"/>
    <property type="match status" value="1"/>
</dbReference>
<accession>A0AAW9JLR5</accession>
<dbReference type="GO" id="GO:0016787">
    <property type="term" value="F:hydrolase activity"/>
    <property type="evidence" value="ECO:0007669"/>
    <property type="project" value="UniProtKB-KW"/>
</dbReference>
<proteinExistence type="inferred from homology"/>
<dbReference type="CDD" id="cd17292">
    <property type="entry name" value="RMtype1_S_LlaA17I_TRD2-CR2_like"/>
    <property type="match status" value="1"/>
</dbReference>
<keyword evidence="5" id="KW-0378">Hydrolase</keyword>
<dbReference type="GO" id="GO:0009307">
    <property type="term" value="P:DNA restriction-modification system"/>
    <property type="evidence" value="ECO:0007669"/>
    <property type="project" value="UniProtKB-KW"/>
</dbReference>
<dbReference type="AlphaFoldDB" id="A0AAW9JLR5"/>
<dbReference type="InterPro" id="IPR000055">
    <property type="entry name" value="Restrct_endonuc_typeI_TRD"/>
</dbReference>
<dbReference type="Proteomes" id="UP001290582">
    <property type="component" value="Unassembled WGS sequence"/>
</dbReference>
<keyword evidence="3" id="KW-0238">DNA-binding</keyword>
<reference evidence="5" key="1">
    <citation type="submission" date="2023-12" db="EMBL/GenBank/DDBJ databases">
        <title>Molecular genomic analyses of Enterococcus cecorum from sepsis oubreaks in broilers.</title>
        <authorList>
            <person name="Rhoads D."/>
            <person name="Alrubaye A."/>
        </authorList>
    </citation>
    <scope>NUCLEOTIDE SEQUENCE</scope>
    <source>
        <strain evidence="5">1755</strain>
    </source>
</reference>
<dbReference type="PANTHER" id="PTHR30408">
    <property type="entry name" value="TYPE-1 RESTRICTION ENZYME ECOKI SPECIFICITY PROTEIN"/>
    <property type="match status" value="1"/>
</dbReference>
<keyword evidence="2" id="KW-0680">Restriction system</keyword>
<dbReference type="EMBL" id="JAXOGL010000013">
    <property type="protein sequence ID" value="MDZ5598267.1"/>
    <property type="molecule type" value="Genomic_DNA"/>
</dbReference>
<evidence type="ECO:0000256" key="3">
    <source>
        <dbReference type="ARBA" id="ARBA00023125"/>
    </source>
</evidence>
<evidence type="ECO:0000256" key="1">
    <source>
        <dbReference type="ARBA" id="ARBA00010923"/>
    </source>
</evidence>
<name>A0AAW9JLR5_9ENTE</name>
<organism evidence="5 6">
    <name type="scientific">Enterococcus cecorum</name>
    <dbReference type="NCBI Taxonomy" id="44008"/>
    <lineage>
        <taxon>Bacteria</taxon>
        <taxon>Bacillati</taxon>
        <taxon>Bacillota</taxon>
        <taxon>Bacilli</taxon>
        <taxon>Lactobacillales</taxon>
        <taxon>Enterococcaceae</taxon>
        <taxon>Enterococcus</taxon>
    </lineage>
</organism>
<comment type="similarity">
    <text evidence="1">Belongs to the type-I restriction system S methylase family.</text>
</comment>
<dbReference type="InterPro" id="IPR044946">
    <property type="entry name" value="Restrct_endonuc_typeI_TRD_sf"/>
</dbReference>
<dbReference type="InterPro" id="IPR052021">
    <property type="entry name" value="Type-I_RS_S_subunit"/>
</dbReference>
<dbReference type="GO" id="GO:0003677">
    <property type="term" value="F:DNA binding"/>
    <property type="evidence" value="ECO:0007669"/>
    <property type="project" value="UniProtKB-KW"/>
</dbReference>
<feature type="domain" description="Type I restriction modification DNA specificity" evidence="4">
    <location>
        <begin position="19"/>
        <end position="188"/>
    </location>
</feature>
<dbReference type="EC" id="3.1.21.-" evidence="5"/>
<keyword evidence="5" id="KW-0540">Nuclease</keyword>
<gene>
    <name evidence="5" type="ORF">U1294_08550</name>
</gene>
<dbReference type="Gene3D" id="1.10.287.1120">
    <property type="entry name" value="Bipartite methylase S protein"/>
    <property type="match status" value="1"/>
</dbReference>
<evidence type="ECO:0000313" key="5">
    <source>
        <dbReference type="EMBL" id="MDZ5598267.1"/>
    </source>
</evidence>
<dbReference type="GO" id="GO:0004519">
    <property type="term" value="F:endonuclease activity"/>
    <property type="evidence" value="ECO:0007669"/>
    <property type="project" value="UniProtKB-KW"/>
</dbReference>
<dbReference type="Gene3D" id="3.90.220.20">
    <property type="entry name" value="DNA methylase specificity domains"/>
    <property type="match status" value="1"/>
</dbReference>
<protein>
    <submittedName>
        <fullName evidence="5">Restriction endonuclease subunit S</fullName>
        <ecNumber evidence="5">3.1.21.-</ecNumber>
    </submittedName>
</protein>
<dbReference type="Pfam" id="PF01420">
    <property type="entry name" value="Methylase_S"/>
    <property type="match status" value="1"/>
</dbReference>
<evidence type="ECO:0000313" key="6">
    <source>
        <dbReference type="Proteomes" id="UP001290582"/>
    </source>
</evidence>
<comment type="caution">
    <text evidence="5">The sequence shown here is derived from an EMBL/GenBank/DDBJ whole genome shotgun (WGS) entry which is preliminary data.</text>
</comment>
<dbReference type="SUPFAM" id="SSF116734">
    <property type="entry name" value="DNA methylase specificity domain"/>
    <property type="match status" value="1"/>
</dbReference>
<keyword evidence="5" id="KW-0255">Endonuclease</keyword>
<evidence type="ECO:0000259" key="4">
    <source>
        <dbReference type="Pfam" id="PF01420"/>
    </source>
</evidence>
<evidence type="ECO:0000256" key="2">
    <source>
        <dbReference type="ARBA" id="ARBA00022747"/>
    </source>
</evidence>